<feature type="compositionally biased region" description="Acidic residues" evidence="1">
    <location>
        <begin position="264"/>
        <end position="286"/>
    </location>
</feature>
<sequence>MLSTSNQILLIPFTVLVTLGSLHHADGDTCKVDYGVAMTNEARVGFSAGRHARTSSVHSIRHWHETTVLGCPPGATCVVNSLTMLEMKILGTEVTTPLGTGECRTHRQAFSKPCESPRHYVDGHATCIAPETNVAGYGKTGETPLSIQHGTVLDVFPGHSMWHGEPGKSEPLSESGTSTQAETKAVMKPAPKKMPPPPKPAPAPAPVERAPSPEGILKRATDKQKKAVKPKLGFADEVEVKEFDKKEKVEDLRDTGVYTKAIKDEEEDDDDDDEEEEEEEWGKDDE</sequence>
<dbReference type="InParanoid" id="A0A0G4EPQ9"/>
<feature type="chain" id="PRO_5005187652" evidence="2">
    <location>
        <begin position="28"/>
        <end position="286"/>
    </location>
</feature>
<reference evidence="3 4" key="1">
    <citation type="submission" date="2014-11" db="EMBL/GenBank/DDBJ databases">
        <authorList>
            <person name="Zhu J."/>
            <person name="Qi W."/>
            <person name="Song R."/>
        </authorList>
    </citation>
    <scope>NUCLEOTIDE SEQUENCE [LARGE SCALE GENOMIC DNA]</scope>
</reference>
<keyword evidence="4" id="KW-1185">Reference proteome</keyword>
<accession>A0A0G4EPQ9</accession>
<evidence type="ECO:0000313" key="4">
    <source>
        <dbReference type="Proteomes" id="UP000041254"/>
    </source>
</evidence>
<dbReference type="VEuPathDB" id="CryptoDB:Vbra_12563"/>
<feature type="signal peptide" evidence="2">
    <location>
        <begin position="1"/>
        <end position="27"/>
    </location>
</feature>
<organism evidence="3 4">
    <name type="scientific">Vitrella brassicaformis (strain CCMP3155)</name>
    <dbReference type="NCBI Taxonomy" id="1169540"/>
    <lineage>
        <taxon>Eukaryota</taxon>
        <taxon>Sar</taxon>
        <taxon>Alveolata</taxon>
        <taxon>Colpodellida</taxon>
        <taxon>Vitrellaceae</taxon>
        <taxon>Vitrella</taxon>
    </lineage>
</organism>
<feature type="compositionally biased region" description="Basic and acidic residues" evidence="1">
    <location>
        <begin position="216"/>
        <end position="225"/>
    </location>
</feature>
<proteinExistence type="predicted"/>
<evidence type="ECO:0000313" key="3">
    <source>
        <dbReference type="EMBL" id="CEL99453.1"/>
    </source>
</evidence>
<dbReference type="Proteomes" id="UP000041254">
    <property type="component" value="Unassembled WGS sequence"/>
</dbReference>
<evidence type="ECO:0000256" key="1">
    <source>
        <dbReference type="SAM" id="MobiDB-lite"/>
    </source>
</evidence>
<gene>
    <name evidence="3" type="ORF">Vbra_12563</name>
</gene>
<evidence type="ECO:0000256" key="2">
    <source>
        <dbReference type="SAM" id="SignalP"/>
    </source>
</evidence>
<feature type="compositionally biased region" description="Pro residues" evidence="1">
    <location>
        <begin position="192"/>
        <end position="205"/>
    </location>
</feature>
<feature type="compositionally biased region" description="Polar residues" evidence="1">
    <location>
        <begin position="172"/>
        <end position="182"/>
    </location>
</feature>
<feature type="region of interest" description="Disordered" evidence="1">
    <location>
        <begin position="248"/>
        <end position="286"/>
    </location>
</feature>
<feature type="region of interest" description="Disordered" evidence="1">
    <location>
        <begin position="161"/>
        <end position="229"/>
    </location>
</feature>
<dbReference type="AlphaFoldDB" id="A0A0G4EPQ9"/>
<keyword evidence="2" id="KW-0732">Signal</keyword>
<name>A0A0G4EPQ9_VITBC</name>
<protein>
    <submittedName>
        <fullName evidence="3">Uncharacterized protein</fullName>
    </submittedName>
</protein>
<dbReference type="EMBL" id="CDMY01000281">
    <property type="protein sequence ID" value="CEL99453.1"/>
    <property type="molecule type" value="Genomic_DNA"/>
</dbReference>